<evidence type="ECO:0008006" key="3">
    <source>
        <dbReference type="Google" id="ProtNLM"/>
    </source>
</evidence>
<dbReference type="CDD" id="cd00093">
    <property type="entry name" value="HTH_XRE"/>
    <property type="match status" value="1"/>
</dbReference>
<evidence type="ECO:0000313" key="2">
    <source>
        <dbReference type="Proteomes" id="UP001341135"/>
    </source>
</evidence>
<evidence type="ECO:0000313" key="1">
    <source>
        <dbReference type="EMBL" id="BES80929.1"/>
    </source>
</evidence>
<reference evidence="1 2" key="1">
    <citation type="submission" date="2023-09" db="EMBL/GenBank/DDBJ databases">
        <title>Pyrofollis japonicus gen. nov. sp. nov., a novel member of the family Pyrodictiaceae isolated from the Iheya North hydrothermal field.</title>
        <authorList>
            <person name="Miyazaki U."/>
            <person name="Sanari M."/>
            <person name="Tame A."/>
            <person name="Kitajima M."/>
            <person name="Okamoto A."/>
            <person name="Sawayama S."/>
            <person name="Miyazaki J."/>
            <person name="Takai K."/>
            <person name="Nakagawa S."/>
        </authorList>
    </citation>
    <scope>NUCLEOTIDE SEQUENCE [LARGE SCALE GENOMIC DNA]</scope>
    <source>
        <strain evidence="1 2">AV2</strain>
    </source>
</reference>
<proteinExistence type="predicted"/>
<dbReference type="RefSeq" id="WP_338251581.1">
    <property type="nucleotide sequence ID" value="NZ_AP028907.1"/>
</dbReference>
<gene>
    <name evidence="1" type="ORF">PABY_04960</name>
</gene>
<protein>
    <recommendedName>
        <fullName evidence="3">HTH cro/C1-type domain-containing protein</fullName>
    </recommendedName>
</protein>
<dbReference type="Gene3D" id="1.10.260.40">
    <property type="entry name" value="lambda repressor-like DNA-binding domains"/>
    <property type="match status" value="1"/>
</dbReference>
<accession>A0ABM8ITR3</accession>
<keyword evidence="2" id="KW-1185">Reference proteome</keyword>
<dbReference type="InterPro" id="IPR001387">
    <property type="entry name" value="Cro/C1-type_HTH"/>
</dbReference>
<sequence length="119" mass="13639">MRTLHESLITPSFCEEYAARYSRLIRIAVAVHLVRRHGLTQVKAARLTGVQQPMLNYVLRGHRRPQGLDELEKLPGFQGLVEWIAQRLLASESIDMCTICRRLLSLMGKTCPTEEHEEV</sequence>
<dbReference type="InterPro" id="IPR010982">
    <property type="entry name" value="Lambda_DNA-bd_dom_sf"/>
</dbReference>
<name>A0ABM8ITR3_9CREN</name>
<dbReference type="EMBL" id="AP028907">
    <property type="protein sequence ID" value="BES80929.1"/>
    <property type="molecule type" value="Genomic_DNA"/>
</dbReference>
<organism evidence="1 2">
    <name type="scientific">Pyrodictium abyssi</name>
    <dbReference type="NCBI Taxonomy" id="54256"/>
    <lineage>
        <taxon>Archaea</taxon>
        <taxon>Thermoproteota</taxon>
        <taxon>Thermoprotei</taxon>
        <taxon>Desulfurococcales</taxon>
        <taxon>Pyrodictiaceae</taxon>
        <taxon>Pyrodictium</taxon>
    </lineage>
</organism>
<dbReference type="Proteomes" id="UP001341135">
    <property type="component" value="Chromosome"/>
</dbReference>
<dbReference type="GeneID" id="89288530"/>
<dbReference type="SUPFAM" id="SSF47413">
    <property type="entry name" value="lambda repressor-like DNA-binding domains"/>
    <property type="match status" value="1"/>
</dbReference>